<dbReference type="EMBL" id="JAKNCJ010000002">
    <property type="protein sequence ID" value="MCL6423285.1"/>
    <property type="molecule type" value="Genomic_DNA"/>
</dbReference>
<dbReference type="InterPro" id="IPR001466">
    <property type="entry name" value="Beta-lactam-related"/>
</dbReference>
<dbReference type="Gene3D" id="3.40.710.10">
    <property type="entry name" value="DD-peptidase/beta-lactamase superfamily"/>
    <property type="match status" value="1"/>
</dbReference>
<reference evidence="2" key="1">
    <citation type="submission" date="2022-02" db="EMBL/GenBank/DDBJ databases">
        <authorList>
            <person name="Lee M."/>
            <person name="Kim S.-J."/>
            <person name="Jung M.-Y."/>
        </authorList>
    </citation>
    <scope>NUCLEOTIDE SEQUENCE</scope>
    <source>
        <strain evidence="2">JHP9</strain>
    </source>
</reference>
<keyword evidence="3" id="KW-1185">Reference proteome</keyword>
<sequence length="369" mass="37641">MPETPAAPAPPASPSRRTLLGAGIPAVAALGVTAALGSPRPAVLGEPTGDADLAAALSPQLTSHRRVAVALLGPGAEPRFAGFGADENRDFEIGSATKTFTGALLMAAVEAGEVELATTVAEVLPEAAGTAVADVTFAELASHTSGLPRLGSSLGLSSIWTTTLRKDPYAGQSPDDVIADALRSPLTGRGTVAYSNLGAALEGQLLAKIGGDHWDTLLFERILDPLGMTRTFAPITPNRLGDADPRGHSSTGHRAAAWTMNGYAPTGGIRSTAADMARYLRAVIDGAAPVGSGLEPIARENPAQQVAVHWFRTQLASGTEMIWHNGMTGGFASFIGFAPASGRGVVLLTDTANTLDNLGVSILDGSLAA</sequence>
<dbReference type="InterPro" id="IPR050491">
    <property type="entry name" value="AmpC-like"/>
</dbReference>
<proteinExistence type="predicted"/>
<feature type="domain" description="Beta-lactamase-related" evidence="1">
    <location>
        <begin position="67"/>
        <end position="354"/>
    </location>
</feature>
<evidence type="ECO:0000313" key="2">
    <source>
        <dbReference type="EMBL" id="MCL6423285.1"/>
    </source>
</evidence>
<name>A0ABT0R049_9MICO</name>
<organism evidence="2 3">
    <name type="scientific">Brachybacterium equifaecis</name>
    <dbReference type="NCBI Taxonomy" id="2910770"/>
    <lineage>
        <taxon>Bacteria</taxon>
        <taxon>Bacillati</taxon>
        <taxon>Actinomycetota</taxon>
        <taxon>Actinomycetes</taxon>
        <taxon>Micrococcales</taxon>
        <taxon>Dermabacteraceae</taxon>
        <taxon>Brachybacterium</taxon>
    </lineage>
</organism>
<dbReference type="PANTHER" id="PTHR46825">
    <property type="entry name" value="D-ALANYL-D-ALANINE-CARBOXYPEPTIDASE/ENDOPEPTIDASE AMPH"/>
    <property type="match status" value="1"/>
</dbReference>
<dbReference type="InterPro" id="IPR012338">
    <property type="entry name" value="Beta-lactam/transpept-like"/>
</dbReference>
<evidence type="ECO:0000313" key="3">
    <source>
        <dbReference type="Proteomes" id="UP001203761"/>
    </source>
</evidence>
<evidence type="ECO:0000259" key="1">
    <source>
        <dbReference type="Pfam" id="PF00144"/>
    </source>
</evidence>
<dbReference type="Pfam" id="PF00144">
    <property type="entry name" value="Beta-lactamase"/>
    <property type="match status" value="1"/>
</dbReference>
<protein>
    <submittedName>
        <fullName evidence="2">Beta-lactamase family protein</fullName>
    </submittedName>
</protein>
<dbReference type="PROSITE" id="PS51318">
    <property type="entry name" value="TAT"/>
    <property type="match status" value="1"/>
</dbReference>
<gene>
    <name evidence="2" type="ORF">Bequi_07785</name>
</gene>
<accession>A0ABT0R049</accession>
<dbReference type="SUPFAM" id="SSF56601">
    <property type="entry name" value="beta-lactamase/transpeptidase-like"/>
    <property type="match status" value="1"/>
</dbReference>
<dbReference type="Proteomes" id="UP001203761">
    <property type="component" value="Unassembled WGS sequence"/>
</dbReference>
<dbReference type="PANTHER" id="PTHR46825:SF7">
    <property type="entry name" value="D-ALANYL-D-ALANINE CARBOXYPEPTIDASE"/>
    <property type="match status" value="1"/>
</dbReference>
<dbReference type="RefSeq" id="WP_249737369.1">
    <property type="nucleotide sequence ID" value="NZ_JAKNCJ010000002.1"/>
</dbReference>
<dbReference type="InterPro" id="IPR006311">
    <property type="entry name" value="TAT_signal"/>
</dbReference>
<comment type="caution">
    <text evidence="2">The sequence shown here is derived from an EMBL/GenBank/DDBJ whole genome shotgun (WGS) entry which is preliminary data.</text>
</comment>